<proteinExistence type="evidence at transcript level"/>
<evidence type="ECO:0000256" key="1">
    <source>
        <dbReference type="ARBA" id="ARBA00004363"/>
    </source>
</evidence>
<comment type="subcellular location">
    <subcellularLocation>
        <location evidence="12">Endomembrane system</location>
        <topology evidence="12">Single-pass type I membrane protein</topology>
    </subcellularLocation>
    <subcellularLocation>
        <location evidence="1">Lysosome membrane</location>
        <topology evidence="1">Single-pass membrane protein</topology>
    </subcellularLocation>
</comment>
<dbReference type="EMBL" id="JW869650">
    <property type="protein sequence ID" value="AFP02168.1"/>
    <property type="molecule type" value="mRNA"/>
</dbReference>
<evidence type="ECO:0000256" key="17">
    <source>
        <dbReference type="SAM" id="SignalP"/>
    </source>
</evidence>
<keyword evidence="2" id="KW-0813">Transport</keyword>
<dbReference type="InterPro" id="IPR044865">
    <property type="entry name" value="MRH_dom"/>
</dbReference>
<dbReference type="GO" id="GO:0006622">
    <property type="term" value="P:protein targeting to lysosome"/>
    <property type="evidence" value="ECO:0007669"/>
    <property type="project" value="InterPro"/>
</dbReference>
<evidence type="ECO:0000256" key="7">
    <source>
        <dbReference type="ARBA" id="ARBA00023136"/>
    </source>
</evidence>
<keyword evidence="3" id="KW-0597">Phosphoprotein</keyword>
<comment type="function">
    <text evidence="13">Transport of phosphorylated lysosomal enzymes from the Golgi complex and the cell surface to lysosomes. Lysosomal enzymes bearing phosphomannosyl residues bind specifically to mannose-6-phosphate receptors in the Golgi apparatus and the resulting receptor-ligand complex is transported to an acidic prelyosomal compartment where the low pH mediates the dissociation of the complex.</text>
</comment>
<accession>V9KUF3</accession>
<evidence type="ECO:0000256" key="6">
    <source>
        <dbReference type="ARBA" id="ARBA00022989"/>
    </source>
</evidence>
<keyword evidence="9 19" id="KW-0675">Receptor</keyword>
<keyword evidence="10" id="KW-0325">Glycoprotein</keyword>
<evidence type="ECO:0000256" key="14">
    <source>
        <dbReference type="ARBA" id="ARBA00069343"/>
    </source>
</evidence>
<feature type="chain" id="PRO_5004779047" description="Cation-dependent mannose-6-phosphate receptor" evidence="17">
    <location>
        <begin position="21"/>
        <end position="277"/>
    </location>
</feature>
<keyword evidence="4 16" id="KW-0812">Transmembrane</keyword>
<keyword evidence="6 16" id="KW-1133">Transmembrane helix</keyword>
<evidence type="ECO:0000256" key="10">
    <source>
        <dbReference type="ARBA" id="ARBA00023180"/>
    </source>
</evidence>
<evidence type="ECO:0000256" key="13">
    <source>
        <dbReference type="ARBA" id="ARBA00059814"/>
    </source>
</evidence>
<evidence type="ECO:0000256" key="3">
    <source>
        <dbReference type="ARBA" id="ARBA00022553"/>
    </source>
</evidence>
<feature type="region of interest" description="Disordered" evidence="15">
    <location>
        <begin position="254"/>
        <end position="277"/>
    </location>
</feature>
<evidence type="ECO:0000259" key="18">
    <source>
        <dbReference type="PROSITE" id="PS51914"/>
    </source>
</evidence>
<dbReference type="PROSITE" id="PS51914">
    <property type="entry name" value="MRH"/>
    <property type="match status" value="1"/>
</dbReference>
<dbReference type="GO" id="GO:0005768">
    <property type="term" value="C:endosome"/>
    <property type="evidence" value="ECO:0007669"/>
    <property type="project" value="InterPro"/>
</dbReference>
<dbReference type="InterPro" id="IPR028927">
    <property type="entry name" value="Man-6-P_rcpt"/>
</dbReference>
<evidence type="ECO:0000256" key="9">
    <source>
        <dbReference type="ARBA" id="ARBA00023170"/>
    </source>
</evidence>
<protein>
    <recommendedName>
        <fullName evidence="14">Cation-dependent mannose-6-phosphate receptor</fullName>
    </recommendedName>
</protein>
<feature type="domain" description="MRH" evidence="18">
    <location>
        <begin position="28"/>
        <end position="180"/>
    </location>
</feature>
<dbReference type="SUPFAM" id="SSF50911">
    <property type="entry name" value="Mannose 6-phosphate receptor domain"/>
    <property type="match status" value="1"/>
</dbReference>
<dbReference type="AlphaFoldDB" id="V9KUF3"/>
<dbReference type="GO" id="GO:0019904">
    <property type="term" value="F:protein domain specific binding"/>
    <property type="evidence" value="ECO:0007669"/>
    <property type="project" value="InterPro"/>
</dbReference>
<feature type="signal peptide" evidence="17">
    <location>
        <begin position="1"/>
        <end position="20"/>
    </location>
</feature>
<evidence type="ECO:0000256" key="5">
    <source>
        <dbReference type="ARBA" id="ARBA00022729"/>
    </source>
</evidence>
<evidence type="ECO:0000256" key="11">
    <source>
        <dbReference type="ARBA" id="ARBA00023228"/>
    </source>
</evidence>
<evidence type="ECO:0000256" key="16">
    <source>
        <dbReference type="SAM" id="Phobius"/>
    </source>
</evidence>
<dbReference type="PANTHER" id="PTHR15071">
    <property type="entry name" value="MANNOSE-6-PHOSPHATE RECEPTOR FAMILY MEMBER"/>
    <property type="match status" value="1"/>
</dbReference>
<evidence type="ECO:0000256" key="2">
    <source>
        <dbReference type="ARBA" id="ARBA00022448"/>
    </source>
</evidence>
<evidence type="ECO:0000313" key="19">
    <source>
        <dbReference type="EMBL" id="AFP02168.1"/>
    </source>
</evidence>
<dbReference type="GO" id="GO:0005802">
    <property type="term" value="C:trans-Golgi network"/>
    <property type="evidence" value="ECO:0007669"/>
    <property type="project" value="TreeGrafter"/>
</dbReference>
<reference evidence="19" key="1">
    <citation type="journal article" date="2014" name="Nature">
        <title>Elephant shark genome provides unique insights into gnathostome evolution.</title>
        <authorList>
            <consortium name="International Elephant Shark Genome Sequencing Consortium"/>
            <person name="Venkatesh B."/>
            <person name="Lee A.P."/>
            <person name="Ravi V."/>
            <person name="Maurya A.K."/>
            <person name="Lian M.M."/>
            <person name="Swann J.B."/>
            <person name="Ohta Y."/>
            <person name="Flajnik M.F."/>
            <person name="Sutoh Y."/>
            <person name="Kasahara M."/>
            <person name="Hoon S."/>
            <person name="Gangu V."/>
            <person name="Roy S.W."/>
            <person name="Irimia M."/>
            <person name="Korzh V."/>
            <person name="Kondrychyn I."/>
            <person name="Lim Z.W."/>
            <person name="Tay B.H."/>
            <person name="Tohari S."/>
            <person name="Kong K.W."/>
            <person name="Ho S."/>
            <person name="Lorente-Galdos B."/>
            <person name="Quilez J."/>
            <person name="Marques-Bonet T."/>
            <person name="Raney B.J."/>
            <person name="Ingham P.W."/>
            <person name="Tay A."/>
            <person name="Hillier L.W."/>
            <person name="Minx P."/>
            <person name="Boehm T."/>
            <person name="Wilson R.K."/>
            <person name="Brenner S."/>
            <person name="Warren W.C."/>
        </authorList>
    </citation>
    <scope>NUCLEOTIDE SEQUENCE</scope>
    <source>
        <tissue evidence="19">Testis</tissue>
    </source>
</reference>
<feature type="transmembrane region" description="Helical" evidence="16">
    <location>
        <begin position="188"/>
        <end position="209"/>
    </location>
</feature>
<evidence type="ECO:0000256" key="4">
    <source>
        <dbReference type="ARBA" id="ARBA00022692"/>
    </source>
</evidence>
<dbReference type="GO" id="GO:0005765">
    <property type="term" value="C:lysosomal membrane"/>
    <property type="evidence" value="ECO:0007669"/>
    <property type="project" value="UniProtKB-SubCell"/>
</dbReference>
<organism evidence="19">
    <name type="scientific">Callorhinchus milii</name>
    <name type="common">Ghost shark</name>
    <dbReference type="NCBI Taxonomy" id="7868"/>
    <lineage>
        <taxon>Eukaryota</taxon>
        <taxon>Metazoa</taxon>
        <taxon>Chordata</taxon>
        <taxon>Craniata</taxon>
        <taxon>Vertebrata</taxon>
        <taxon>Chondrichthyes</taxon>
        <taxon>Holocephali</taxon>
        <taxon>Chimaeriformes</taxon>
        <taxon>Callorhinchidae</taxon>
        <taxon>Callorhinchus</taxon>
    </lineage>
</organism>
<name>V9KUF3_CALMI</name>
<dbReference type="InterPro" id="IPR000296">
    <property type="entry name" value="Man-6-P_rcpt_cation_dep"/>
</dbReference>
<keyword evidence="11" id="KW-0458">Lysosome</keyword>
<evidence type="ECO:0000256" key="8">
    <source>
        <dbReference type="ARBA" id="ARBA00023157"/>
    </source>
</evidence>
<dbReference type="InterPro" id="IPR009011">
    <property type="entry name" value="Man6P_isomerase_rcpt-bd_dom_sf"/>
</dbReference>
<dbReference type="Pfam" id="PF02157">
    <property type="entry name" value="Man-6-P_recep"/>
    <property type="match status" value="1"/>
</dbReference>
<dbReference type="PRINTS" id="PR00715">
    <property type="entry name" value="MAN6PRECEPTR"/>
</dbReference>
<dbReference type="PANTHER" id="PTHR15071:SF29">
    <property type="entry name" value="CATION-DEPENDENT MANNOSE-6-PHOSPHATE RECEPTOR"/>
    <property type="match status" value="1"/>
</dbReference>
<dbReference type="Gene3D" id="2.70.130.10">
    <property type="entry name" value="Mannose-6-phosphate receptor binding domain"/>
    <property type="match status" value="1"/>
</dbReference>
<sequence length="277" mass="31112">MSVCLFLSLLLSGMCFVVETLKFSHISLDCDLVGKDSEESKHERDILRRLQPISGHTFTVQTALQGDTTYLYSFRLCQAVTSQFPGGGLLQQNLKNNETKVIGRYNQTQLIGGSDWVMLIYNGGDVYGEHCDGERRKAIIMISCQPGVLAAGFVVVLEEREKISDCFYLFELDSYTVCPSISHQLSPGSIMLIVCFVLLFLYILGGFMYQRLIVRAKGFDQIPHLSFWRNLGNLSADGCDLICRSKPRNVPAAYRGIGDEDGNEEDDQERDEHLLPM</sequence>
<feature type="compositionally biased region" description="Acidic residues" evidence="15">
    <location>
        <begin position="259"/>
        <end position="269"/>
    </location>
</feature>
<evidence type="ECO:0000256" key="15">
    <source>
        <dbReference type="SAM" id="MobiDB-lite"/>
    </source>
</evidence>
<evidence type="ECO:0000256" key="12">
    <source>
        <dbReference type="ARBA" id="ARBA00046288"/>
    </source>
</evidence>
<keyword evidence="8" id="KW-1015">Disulfide bond</keyword>
<keyword evidence="5 17" id="KW-0732">Signal</keyword>
<dbReference type="FunFam" id="2.70.130.10:FF:000008">
    <property type="entry name" value="Cation-dependent mannose-6-phosphate receptor"/>
    <property type="match status" value="1"/>
</dbReference>
<keyword evidence="7 16" id="KW-0472">Membrane</keyword>